<keyword evidence="3 6" id="KW-0812">Transmembrane</keyword>
<dbReference type="GO" id="GO:0022857">
    <property type="term" value="F:transmembrane transporter activity"/>
    <property type="evidence" value="ECO:0007669"/>
    <property type="project" value="InterPro"/>
</dbReference>
<dbReference type="KEGG" id="ote:Oter_1524"/>
<feature type="transmembrane region" description="Helical" evidence="6">
    <location>
        <begin position="70"/>
        <end position="89"/>
    </location>
</feature>
<feature type="transmembrane region" description="Helical" evidence="6">
    <location>
        <begin position="185"/>
        <end position="203"/>
    </location>
</feature>
<evidence type="ECO:0000256" key="5">
    <source>
        <dbReference type="ARBA" id="ARBA00023136"/>
    </source>
</evidence>
<evidence type="ECO:0000256" key="3">
    <source>
        <dbReference type="ARBA" id="ARBA00022692"/>
    </source>
</evidence>
<proteinExistence type="inferred from homology"/>
<evidence type="ECO:0000313" key="8">
    <source>
        <dbReference type="Proteomes" id="UP000007013"/>
    </source>
</evidence>
<dbReference type="Proteomes" id="UP000007013">
    <property type="component" value="Chromosome"/>
</dbReference>
<name>B1ZSQ7_OPITP</name>
<evidence type="ECO:0000256" key="2">
    <source>
        <dbReference type="ARBA" id="ARBA00005982"/>
    </source>
</evidence>
<dbReference type="RefSeq" id="WP_012374346.1">
    <property type="nucleotide sequence ID" value="NC_010571.1"/>
</dbReference>
<dbReference type="STRING" id="452637.Oter_1524"/>
<comment type="similarity">
    <text evidence="2">Belongs to the major facilitator superfamily. Proton-dependent oligopeptide transporter (POT/PTR) (TC 2.A.17) family.</text>
</comment>
<feature type="transmembrane region" description="Helical" evidence="6">
    <location>
        <begin position="312"/>
        <end position="329"/>
    </location>
</feature>
<keyword evidence="8" id="KW-1185">Reference proteome</keyword>
<evidence type="ECO:0000313" key="7">
    <source>
        <dbReference type="EMBL" id="ACB74808.1"/>
    </source>
</evidence>
<evidence type="ECO:0000256" key="6">
    <source>
        <dbReference type="SAM" id="Phobius"/>
    </source>
</evidence>
<gene>
    <name evidence="7" type="ordered locus">Oter_1524</name>
</gene>
<accession>B1ZSQ7</accession>
<feature type="transmembrane region" description="Helical" evidence="6">
    <location>
        <begin position="231"/>
        <end position="249"/>
    </location>
</feature>
<feature type="transmembrane region" description="Helical" evidence="6">
    <location>
        <begin position="158"/>
        <end position="179"/>
    </location>
</feature>
<keyword evidence="5 6" id="KW-0472">Membrane</keyword>
<dbReference type="PROSITE" id="PS01022">
    <property type="entry name" value="PTR2_1"/>
    <property type="match status" value="1"/>
</dbReference>
<feature type="transmembrane region" description="Helical" evidence="6">
    <location>
        <begin position="96"/>
        <end position="112"/>
    </location>
</feature>
<dbReference type="GO" id="GO:0016020">
    <property type="term" value="C:membrane"/>
    <property type="evidence" value="ECO:0007669"/>
    <property type="project" value="UniProtKB-SubCell"/>
</dbReference>
<dbReference type="OrthoDB" id="9772725at2"/>
<dbReference type="eggNOG" id="COG3104">
    <property type="taxonomic scope" value="Bacteria"/>
</dbReference>
<dbReference type="SUPFAM" id="SSF103473">
    <property type="entry name" value="MFS general substrate transporter"/>
    <property type="match status" value="1"/>
</dbReference>
<dbReference type="EMBL" id="CP001032">
    <property type="protein sequence ID" value="ACB74808.1"/>
    <property type="molecule type" value="Genomic_DNA"/>
</dbReference>
<feature type="transmembrane region" description="Helical" evidence="6">
    <location>
        <begin position="279"/>
        <end position="300"/>
    </location>
</feature>
<keyword evidence="7" id="KW-0675">Receptor</keyword>
<feature type="transmembrane region" description="Helical" evidence="6">
    <location>
        <begin position="412"/>
        <end position="432"/>
    </location>
</feature>
<feature type="transmembrane region" description="Helical" evidence="6">
    <location>
        <begin position="349"/>
        <end position="368"/>
    </location>
</feature>
<dbReference type="CDD" id="cd17347">
    <property type="entry name" value="MFS_SLC15A1_2_like"/>
    <property type="match status" value="1"/>
</dbReference>
<dbReference type="AlphaFoldDB" id="B1ZSQ7"/>
<dbReference type="InterPro" id="IPR018456">
    <property type="entry name" value="PTR2_symporter_CS"/>
</dbReference>
<feature type="transmembrane region" description="Helical" evidence="6">
    <location>
        <begin position="380"/>
        <end position="400"/>
    </location>
</feature>
<comment type="subcellular location">
    <subcellularLocation>
        <location evidence="1">Membrane</location>
        <topology evidence="1">Multi-pass membrane protein</topology>
    </subcellularLocation>
</comment>
<dbReference type="Pfam" id="PF00854">
    <property type="entry name" value="PTR2"/>
    <property type="match status" value="2"/>
</dbReference>
<evidence type="ECO:0000256" key="4">
    <source>
        <dbReference type="ARBA" id="ARBA00022989"/>
    </source>
</evidence>
<dbReference type="PANTHER" id="PTHR11654">
    <property type="entry name" value="OLIGOPEPTIDE TRANSPORTER-RELATED"/>
    <property type="match status" value="1"/>
</dbReference>
<protein>
    <submittedName>
        <fullName evidence="7">TGF-beta receptor type I/II extracellular region</fullName>
    </submittedName>
</protein>
<reference evidence="7 8" key="1">
    <citation type="journal article" date="2011" name="J. Bacteriol.">
        <title>Genome sequence of the verrucomicrobium Opitutus terrae PB90-1, an abundant inhabitant of rice paddy soil ecosystems.</title>
        <authorList>
            <person name="van Passel M.W."/>
            <person name="Kant R."/>
            <person name="Palva A."/>
            <person name="Copeland A."/>
            <person name="Lucas S."/>
            <person name="Lapidus A."/>
            <person name="Glavina del Rio T."/>
            <person name="Pitluck S."/>
            <person name="Goltsman E."/>
            <person name="Clum A."/>
            <person name="Sun H."/>
            <person name="Schmutz J."/>
            <person name="Larimer F.W."/>
            <person name="Land M.L."/>
            <person name="Hauser L."/>
            <person name="Kyrpides N."/>
            <person name="Mikhailova N."/>
            <person name="Richardson P.P."/>
            <person name="Janssen P.H."/>
            <person name="de Vos W.M."/>
            <person name="Smidt H."/>
        </authorList>
    </citation>
    <scope>NUCLEOTIDE SEQUENCE [LARGE SCALE GENOMIC DNA]</scope>
    <source>
        <strain evidence="8">DSM 11246 / JCM 15787 / PB90-1</strain>
    </source>
</reference>
<keyword evidence="4 6" id="KW-1133">Transmembrane helix</keyword>
<dbReference type="GO" id="GO:0006857">
    <property type="term" value="P:oligopeptide transport"/>
    <property type="evidence" value="ECO:0007669"/>
    <property type="project" value="InterPro"/>
</dbReference>
<organism evidence="7 8">
    <name type="scientific">Opitutus terrae (strain DSM 11246 / JCM 15787 / PB90-1)</name>
    <dbReference type="NCBI Taxonomy" id="452637"/>
    <lineage>
        <taxon>Bacteria</taxon>
        <taxon>Pseudomonadati</taxon>
        <taxon>Verrucomicrobiota</taxon>
        <taxon>Opitutia</taxon>
        <taxon>Opitutales</taxon>
        <taxon>Opitutaceae</taxon>
        <taxon>Opitutus</taxon>
    </lineage>
</organism>
<dbReference type="HOGENOM" id="CLU_004790_3_1_0"/>
<sequence>MSKTPYLTAPIHTDKMPPGIKYIVGNEAAERFNFYGMRAILVVYMTKYLVDREGALAPMSENEASAAYHWFLFANYFFPMLGAIVADAFWGKYRTIFWISLVYCLGSVVLAIDHTRLGLTLGLTLIAIGSGGIKPCVSSNVGDQFGPANQHLLSKAFGWFYFSINFGSFFSILLIPVLLERYGPFPAFGVPAVLMLLATFVFWKGRYKFAHIPPSGTAYFKQVFNREGLSALGRLSTVFVFIAIFWSLWDQSGGEWVLQAEKMNLRFLGINWLASQVQAVNAIMVLAFIPVFQYLIYPLINRVWTLTPLRKIGMGLIVAGLSFMVSAWIETQIAAGLKPSIGWQLPAYALLTAAEIMVSITGLEFAYTQAPRHMKAMVQALYLLSISAGNAFTALVHVFIENPDGTVKLHGASYYLFFSALSIGCVAVYVFVAKAYKERSYLQGEAAATT</sequence>
<dbReference type="InterPro" id="IPR000109">
    <property type="entry name" value="POT_fam"/>
</dbReference>
<dbReference type="Gene3D" id="1.20.1250.20">
    <property type="entry name" value="MFS general substrate transporter like domains"/>
    <property type="match status" value="2"/>
</dbReference>
<evidence type="ECO:0000256" key="1">
    <source>
        <dbReference type="ARBA" id="ARBA00004141"/>
    </source>
</evidence>
<dbReference type="InterPro" id="IPR036259">
    <property type="entry name" value="MFS_trans_sf"/>
</dbReference>